<dbReference type="InterPro" id="IPR050556">
    <property type="entry name" value="Type_II_TA_system_RNase"/>
</dbReference>
<keyword evidence="6 8" id="KW-0460">Magnesium</keyword>
<dbReference type="InterPro" id="IPR029060">
    <property type="entry name" value="PIN-like_dom_sf"/>
</dbReference>
<evidence type="ECO:0000256" key="6">
    <source>
        <dbReference type="ARBA" id="ARBA00022842"/>
    </source>
</evidence>
<keyword evidence="4 8" id="KW-0479">Metal-binding</keyword>
<dbReference type="PANTHER" id="PTHR33653:SF1">
    <property type="entry name" value="RIBONUCLEASE VAPC2"/>
    <property type="match status" value="1"/>
</dbReference>
<dbReference type="Gene3D" id="3.40.50.1010">
    <property type="entry name" value="5'-nuclease"/>
    <property type="match status" value="1"/>
</dbReference>
<accession>H8Z488</accession>
<dbReference type="EC" id="3.1.-.-" evidence="8"/>
<dbReference type="STRING" id="631362.Thi970DRAFT_03766"/>
<sequence>MARLSYLLDTNVLSVPLAKMPNPGVVQNLEAHASKLALASVTWQELLFGMQLLEPGRRRAQIQDYLVSRVQPCLPILPFDTEAATWQATESARLRRLGQPPAYADAQIAAIAATNGLVLVTRNLRDFRAFDGLVLENWFTPS</sequence>
<dbReference type="SUPFAM" id="SSF88723">
    <property type="entry name" value="PIN domain-like"/>
    <property type="match status" value="1"/>
</dbReference>
<proteinExistence type="inferred from homology"/>
<evidence type="ECO:0000313" key="11">
    <source>
        <dbReference type="Proteomes" id="UP000002964"/>
    </source>
</evidence>
<evidence type="ECO:0000256" key="8">
    <source>
        <dbReference type="HAMAP-Rule" id="MF_00265"/>
    </source>
</evidence>
<dbReference type="HOGENOM" id="CLU_118482_5_1_6"/>
<evidence type="ECO:0000256" key="4">
    <source>
        <dbReference type="ARBA" id="ARBA00022723"/>
    </source>
</evidence>
<dbReference type="PANTHER" id="PTHR33653">
    <property type="entry name" value="RIBONUCLEASE VAPC2"/>
    <property type="match status" value="1"/>
</dbReference>
<dbReference type="InterPro" id="IPR022907">
    <property type="entry name" value="VapC_family"/>
</dbReference>
<dbReference type="eggNOG" id="COG1487">
    <property type="taxonomic scope" value="Bacteria"/>
</dbReference>
<dbReference type="HAMAP" id="MF_00265">
    <property type="entry name" value="VapC_Nob1"/>
    <property type="match status" value="1"/>
</dbReference>
<dbReference type="GO" id="GO:0000287">
    <property type="term" value="F:magnesium ion binding"/>
    <property type="evidence" value="ECO:0007669"/>
    <property type="project" value="UniProtKB-UniRule"/>
</dbReference>
<dbReference type="EMBL" id="JH603170">
    <property type="protein sequence ID" value="EIC20145.1"/>
    <property type="molecule type" value="Genomic_DNA"/>
</dbReference>
<keyword evidence="8" id="KW-0800">Toxin</keyword>
<evidence type="ECO:0000256" key="5">
    <source>
        <dbReference type="ARBA" id="ARBA00022801"/>
    </source>
</evidence>
<reference evidence="11" key="1">
    <citation type="submission" date="2011-06" db="EMBL/GenBank/DDBJ databases">
        <authorList>
            <consortium name="US DOE Joint Genome Institute (JGI-PGF)"/>
            <person name="Lucas S."/>
            <person name="Han J."/>
            <person name="Lapidus A."/>
            <person name="Cheng J.-F."/>
            <person name="Goodwin L."/>
            <person name="Pitluck S."/>
            <person name="Peters L."/>
            <person name="Land M.L."/>
            <person name="Hauser L."/>
            <person name="Vogl K."/>
            <person name="Liu Z."/>
            <person name="Overmann J."/>
            <person name="Frigaard N.-U."/>
            <person name="Bryant D.A."/>
            <person name="Woyke T.J."/>
        </authorList>
    </citation>
    <scope>NUCLEOTIDE SEQUENCE [LARGE SCALE GENOMIC DNA]</scope>
    <source>
        <strain evidence="11">970</strain>
    </source>
</reference>
<dbReference type="AlphaFoldDB" id="H8Z488"/>
<protein>
    <recommendedName>
        <fullName evidence="8">Ribonuclease VapC</fullName>
        <shortName evidence="8">RNase VapC</shortName>
        <ecNumber evidence="8">3.1.-.-</ecNumber>
    </recommendedName>
    <alternativeName>
        <fullName evidence="8">Toxin VapC</fullName>
    </alternativeName>
</protein>
<dbReference type="Proteomes" id="UP000002964">
    <property type="component" value="Unassembled WGS sequence"/>
</dbReference>
<feature type="binding site" evidence="8">
    <location>
        <position position="9"/>
    </location>
    <ligand>
        <name>Mg(2+)</name>
        <dbReference type="ChEBI" id="CHEBI:18420"/>
    </ligand>
</feature>
<dbReference type="GO" id="GO:0016787">
    <property type="term" value="F:hydrolase activity"/>
    <property type="evidence" value="ECO:0007669"/>
    <property type="project" value="UniProtKB-KW"/>
</dbReference>
<keyword evidence="11" id="KW-1185">Reference proteome</keyword>
<organism evidence="10 11">
    <name type="scientific">Thiorhodovibrio frisius</name>
    <dbReference type="NCBI Taxonomy" id="631362"/>
    <lineage>
        <taxon>Bacteria</taxon>
        <taxon>Pseudomonadati</taxon>
        <taxon>Pseudomonadota</taxon>
        <taxon>Gammaproteobacteria</taxon>
        <taxon>Chromatiales</taxon>
        <taxon>Chromatiaceae</taxon>
        <taxon>Thiorhodovibrio</taxon>
    </lineage>
</organism>
<reference evidence="10 11" key="2">
    <citation type="submission" date="2011-11" db="EMBL/GenBank/DDBJ databases">
        <authorList>
            <consortium name="US DOE Joint Genome Institute"/>
            <person name="Lucas S."/>
            <person name="Han J."/>
            <person name="Lapidus A."/>
            <person name="Cheng J.-F."/>
            <person name="Goodwin L."/>
            <person name="Pitluck S."/>
            <person name="Peters L."/>
            <person name="Ovchinnikova G."/>
            <person name="Zhang X."/>
            <person name="Detter J.C."/>
            <person name="Han C."/>
            <person name="Tapia R."/>
            <person name="Land M."/>
            <person name="Hauser L."/>
            <person name="Kyrpides N."/>
            <person name="Ivanova N."/>
            <person name="Pagani I."/>
            <person name="Vogl K."/>
            <person name="Liu Z."/>
            <person name="Overmann J."/>
            <person name="Frigaard N.-U."/>
            <person name="Bryant D."/>
            <person name="Woyke T."/>
        </authorList>
    </citation>
    <scope>NUCLEOTIDE SEQUENCE [LARGE SCALE GENOMIC DNA]</scope>
    <source>
        <strain evidence="10 11">970</strain>
    </source>
</reference>
<evidence type="ECO:0000256" key="2">
    <source>
        <dbReference type="ARBA" id="ARBA00022649"/>
    </source>
</evidence>
<dbReference type="GO" id="GO:0090729">
    <property type="term" value="F:toxin activity"/>
    <property type="evidence" value="ECO:0007669"/>
    <property type="project" value="UniProtKB-KW"/>
</dbReference>
<keyword evidence="2 8" id="KW-1277">Toxin-antitoxin system</keyword>
<evidence type="ECO:0000256" key="7">
    <source>
        <dbReference type="ARBA" id="ARBA00038093"/>
    </source>
</evidence>
<evidence type="ECO:0000259" key="9">
    <source>
        <dbReference type="Pfam" id="PF01850"/>
    </source>
</evidence>
<feature type="domain" description="PIN" evidence="9">
    <location>
        <begin position="6"/>
        <end position="131"/>
    </location>
</feature>
<dbReference type="OrthoDB" id="9804823at2"/>
<gene>
    <name evidence="8" type="primary">vapC</name>
    <name evidence="10" type="ORF">Thi970DRAFT_03766</name>
</gene>
<dbReference type="GO" id="GO:0004540">
    <property type="term" value="F:RNA nuclease activity"/>
    <property type="evidence" value="ECO:0007669"/>
    <property type="project" value="InterPro"/>
</dbReference>
<evidence type="ECO:0000313" key="10">
    <source>
        <dbReference type="EMBL" id="EIC20145.1"/>
    </source>
</evidence>
<name>H8Z488_9GAMM</name>
<feature type="binding site" evidence="8">
    <location>
        <position position="105"/>
    </location>
    <ligand>
        <name>Mg(2+)</name>
        <dbReference type="ChEBI" id="CHEBI:18420"/>
    </ligand>
</feature>
<dbReference type="Pfam" id="PF01850">
    <property type="entry name" value="PIN"/>
    <property type="match status" value="1"/>
</dbReference>
<dbReference type="InterPro" id="IPR002716">
    <property type="entry name" value="PIN_dom"/>
</dbReference>
<dbReference type="RefSeq" id="WP_009150548.1">
    <property type="nucleotide sequence ID" value="NZ_CP121471.1"/>
</dbReference>
<comment type="function">
    <text evidence="8">Toxic component of a toxin-antitoxin (TA) system. An RNase.</text>
</comment>
<comment type="similarity">
    <text evidence="7 8">Belongs to the PINc/VapC protein family.</text>
</comment>
<keyword evidence="3 8" id="KW-0540">Nuclease</keyword>
<evidence type="ECO:0000256" key="3">
    <source>
        <dbReference type="ARBA" id="ARBA00022722"/>
    </source>
</evidence>
<evidence type="ECO:0000256" key="1">
    <source>
        <dbReference type="ARBA" id="ARBA00001946"/>
    </source>
</evidence>
<keyword evidence="5 8" id="KW-0378">Hydrolase</keyword>
<comment type="cofactor">
    <cofactor evidence="1 8">
        <name>Mg(2+)</name>
        <dbReference type="ChEBI" id="CHEBI:18420"/>
    </cofactor>
</comment>